<evidence type="ECO:0000256" key="1">
    <source>
        <dbReference type="SAM" id="SignalP"/>
    </source>
</evidence>
<dbReference type="AlphaFoldDB" id="A0A2T2N2L6"/>
<dbReference type="Gene3D" id="3.30.70.2910">
    <property type="match status" value="1"/>
</dbReference>
<keyword evidence="1" id="KW-0732">Signal</keyword>
<organism evidence="3 4">
    <name type="scientific">Corynespora cassiicola Philippines</name>
    <dbReference type="NCBI Taxonomy" id="1448308"/>
    <lineage>
        <taxon>Eukaryota</taxon>
        <taxon>Fungi</taxon>
        <taxon>Dikarya</taxon>
        <taxon>Ascomycota</taxon>
        <taxon>Pezizomycotina</taxon>
        <taxon>Dothideomycetes</taxon>
        <taxon>Pleosporomycetidae</taxon>
        <taxon>Pleosporales</taxon>
        <taxon>Corynesporascaceae</taxon>
        <taxon>Corynespora</taxon>
    </lineage>
</organism>
<protein>
    <recommendedName>
        <fullName evidence="2">Avirulence Effector AvrLm4-7 domain-containing protein</fullName>
    </recommendedName>
</protein>
<keyword evidence="4" id="KW-1185">Reference proteome</keyword>
<evidence type="ECO:0000313" key="4">
    <source>
        <dbReference type="Proteomes" id="UP000240883"/>
    </source>
</evidence>
<dbReference type="Pfam" id="PF18661">
    <property type="entry name" value="AvrLm4-7"/>
    <property type="match status" value="1"/>
</dbReference>
<evidence type="ECO:0000259" key="2">
    <source>
        <dbReference type="Pfam" id="PF18661"/>
    </source>
</evidence>
<sequence length="137" mass="15925">MRSFVIPLWLAAFISFVIPTLACKQRFYNYQKEFANCNEGLMPGVKGRAERECASFRQAFVDLSAQANSQLGHSITSELKLVGEVLPDDNPNCIYYQCQVVAWRYREWQTEMNHRALPDFNGWTLKDRWYGKTVDCD</sequence>
<dbReference type="OrthoDB" id="3782904at2759"/>
<accession>A0A2T2N2L6</accession>
<feature type="signal peptide" evidence="1">
    <location>
        <begin position="1"/>
        <end position="22"/>
    </location>
</feature>
<feature type="domain" description="Avirulence Effector AvrLm4-7" evidence="2">
    <location>
        <begin position="23"/>
        <end position="117"/>
    </location>
</feature>
<proteinExistence type="predicted"/>
<feature type="chain" id="PRO_5015532141" description="Avirulence Effector AvrLm4-7 domain-containing protein" evidence="1">
    <location>
        <begin position="23"/>
        <end position="137"/>
    </location>
</feature>
<dbReference type="EMBL" id="KZ678154">
    <property type="protein sequence ID" value="PSN59677.1"/>
    <property type="molecule type" value="Genomic_DNA"/>
</dbReference>
<gene>
    <name evidence="3" type="ORF">BS50DRAFT_656960</name>
</gene>
<dbReference type="InterPro" id="IPR040621">
    <property type="entry name" value="AvrLm4-7"/>
</dbReference>
<name>A0A2T2N2L6_CORCC</name>
<evidence type="ECO:0000313" key="3">
    <source>
        <dbReference type="EMBL" id="PSN59677.1"/>
    </source>
</evidence>
<reference evidence="3 4" key="1">
    <citation type="journal article" date="2018" name="Front. Microbiol.">
        <title>Genome-Wide Analysis of Corynespora cassiicola Leaf Fall Disease Putative Effectors.</title>
        <authorList>
            <person name="Lopez D."/>
            <person name="Ribeiro S."/>
            <person name="Label P."/>
            <person name="Fumanal B."/>
            <person name="Venisse J.S."/>
            <person name="Kohler A."/>
            <person name="de Oliveira R.R."/>
            <person name="Labutti K."/>
            <person name="Lipzen A."/>
            <person name="Lail K."/>
            <person name="Bauer D."/>
            <person name="Ohm R.A."/>
            <person name="Barry K.W."/>
            <person name="Spatafora J."/>
            <person name="Grigoriev I.V."/>
            <person name="Martin F.M."/>
            <person name="Pujade-Renaud V."/>
        </authorList>
    </citation>
    <scope>NUCLEOTIDE SEQUENCE [LARGE SCALE GENOMIC DNA]</scope>
    <source>
        <strain evidence="3 4">Philippines</strain>
    </source>
</reference>
<dbReference type="Proteomes" id="UP000240883">
    <property type="component" value="Unassembled WGS sequence"/>
</dbReference>